<organism evidence="14">
    <name type="scientific">Rhodopseudomonas palustris (strain BisA53)</name>
    <dbReference type="NCBI Taxonomy" id="316055"/>
    <lineage>
        <taxon>Bacteria</taxon>
        <taxon>Pseudomonadati</taxon>
        <taxon>Pseudomonadota</taxon>
        <taxon>Alphaproteobacteria</taxon>
        <taxon>Hyphomicrobiales</taxon>
        <taxon>Nitrobacteraceae</taxon>
        <taxon>Rhodopseudomonas</taxon>
    </lineage>
</organism>
<evidence type="ECO:0000256" key="11">
    <source>
        <dbReference type="PROSITE-ProRule" id="PRU01213"/>
    </source>
</evidence>
<dbReference type="KEGG" id="rpe:RPE_0762"/>
<dbReference type="Pfam" id="PF00005">
    <property type="entry name" value="ABC_tran"/>
    <property type="match status" value="1"/>
</dbReference>
<dbReference type="GO" id="GO:0015098">
    <property type="term" value="F:molybdate ion transmembrane transporter activity"/>
    <property type="evidence" value="ECO:0007669"/>
    <property type="project" value="InterPro"/>
</dbReference>
<name>Q07TL5_RHOP5</name>
<dbReference type="InterPro" id="IPR003593">
    <property type="entry name" value="AAA+_ATPase"/>
</dbReference>
<dbReference type="EMBL" id="CP000463">
    <property type="protein sequence ID" value="ABJ04719.1"/>
    <property type="molecule type" value="Genomic_DNA"/>
</dbReference>
<keyword evidence="8" id="KW-1278">Translocase</keyword>
<dbReference type="InterPro" id="IPR008995">
    <property type="entry name" value="Mo/tungstate-bd_C_term_dom"/>
</dbReference>
<dbReference type="GO" id="GO:0140359">
    <property type="term" value="F:ABC-type transporter activity"/>
    <property type="evidence" value="ECO:0007669"/>
    <property type="project" value="InterPro"/>
</dbReference>
<dbReference type="InterPro" id="IPR011868">
    <property type="entry name" value="ModC_ABC_ATP-bd"/>
</dbReference>
<evidence type="ECO:0000256" key="7">
    <source>
        <dbReference type="ARBA" id="ARBA00022840"/>
    </source>
</evidence>
<dbReference type="Gene3D" id="3.40.50.300">
    <property type="entry name" value="P-loop containing nucleotide triphosphate hydrolases"/>
    <property type="match status" value="1"/>
</dbReference>
<keyword evidence="2" id="KW-0813">Transport</keyword>
<dbReference type="HOGENOM" id="CLU_000604_1_1_5"/>
<dbReference type="InterPro" id="IPR003439">
    <property type="entry name" value="ABC_transporter-like_ATP-bd"/>
</dbReference>
<dbReference type="GO" id="GO:0016887">
    <property type="term" value="F:ATP hydrolysis activity"/>
    <property type="evidence" value="ECO:0007669"/>
    <property type="project" value="InterPro"/>
</dbReference>
<dbReference type="GO" id="GO:0016020">
    <property type="term" value="C:membrane"/>
    <property type="evidence" value="ECO:0007669"/>
    <property type="project" value="InterPro"/>
</dbReference>
<evidence type="ECO:0000256" key="10">
    <source>
        <dbReference type="ARBA" id="ARBA00024722"/>
    </source>
</evidence>
<dbReference type="Pfam" id="PF03459">
    <property type="entry name" value="TOBE"/>
    <property type="match status" value="1"/>
</dbReference>
<evidence type="ECO:0000256" key="4">
    <source>
        <dbReference type="ARBA" id="ARBA00022505"/>
    </source>
</evidence>
<keyword evidence="7" id="KW-0067">ATP-binding</keyword>
<feature type="domain" description="ABC transporter" evidence="12">
    <location>
        <begin position="5"/>
        <end position="236"/>
    </location>
</feature>
<dbReference type="InterPro" id="IPR050334">
    <property type="entry name" value="Molybdenum_import_ModC"/>
</dbReference>
<gene>
    <name evidence="14" type="ordered locus">RPE_0762</name>
</gene>
<accession>Q07TL5</accession>
<sequence>MRDPARTIRAEFRGTLGGFQLDAAFSVPASGITGLFGPSGCGKSSVLRCIAGLQHLPNSSFAIDGETWQDATLFRKAHQRPIGYVFQEASLFQHLSVKENLLYGAPRHAAEQDIAFDEVMELLGLERLRDRSPRHLSGGERQRVAIGRALLSQPTLLLMDEPLSALDRLTKDEILPFLERLHARLSLPVIYVSHDMAEIERLADHLVLMQAGRVIAAGPLATLQSDPTLPLAAARDAAVNFDATVESYDSGYGLVTLAIDGGRLLVPAPPVAAAERRRLRIAAGDVSLAREAPQQSSILNALPARIVSSTKLNESEILVLLALGSNGAGSRLLARVTRRSWDQLQLAEGMSVIAQVKGVALTPGRGERK</sequence>
<dbReference type="GO" id="GO:0005524">
    <property type="term" value="F:ATP binding"/>
    <property type="evidence" value="ECO:0007669"/>
    <property type="project" value="UniProtKB-KW"/>
</dbReference>
<evidence type="ECO:0000256" key="3">
    <source>
        <dbReference type="ARBA" id="ARBA00022475"/>
    </source>
</evidence>
<keyword evidence="9" id="KW-0472">Membrane</keyword>
<dbReference type="eggNOG" id="COG4148">
    <property type="taxonomic scope" value="Bacteria"/>
</dbReference>
<dbReference type="InterPro" id="IPR027417">
    <property type="entry name" value="P-loop_NTPase"/>
</dbReference>
<proteinExistence type="inferred from homology"/>
<keyword evidence="4 11" id="KW-0500">Molybdenum</keyword>
<comment type="similarity">
    <text evidence="1">Belongs to the ABC transporter superfamily.</text>
</comment>
<feature type="domain" description="Mop" evidence="13">
    <location>
        <begin position="295"/>
        <end position="365"/>
    </location>
</feature>
<dbReference type="InterPro" id="IPR004606">
    <property type="entry name" value="Mop_domain"/>
</dbReference>
<dbReference type="SUPFAM" id="SSF50331">
    <property type="entry name" value="MOP-like"/>
    <property type="match status" value="1"/>
</dbReference>
<dbReference type="SUPFAM" id="SSF52540">
    <property type="entry name" value="P-loop containing nucleoside triphosphate hydrolases"/>
    <property type="match status" value="1"/>
</dbReference>
<keyword evidence="5" id="KW-0997">Cell inner membrane</keyword>
<dbReference type="InterPro" id="IPR017871">
    <property type="entry name" value="ABC_transporter-like_CS"/>
</dbReference>
<evidence type="ECO:0000256" key="5">
    <source>
        <dbReference type="ARBA" id="ARBA00022519"/>
    </source>
</evidence>
<evidence type="ECO:0000259" key="13">
    <source>
        <dbReference type="PROSITE" id="PS51866"/>
    </source>
</evidence>
<dbReference type="AlphaFoldDB" id="Q07TL5"/>
<dbReference type="PANTHER" id="PTHR43514">
    <property type="entry name" value="ABC TRANSPORTER I FAMILY MEMBER 10"/>
    <property type="match status" value="1"/>
</dbReference>
<keyword evidence="6" id="KW-0547">Nucleotide-binding</keyword>
<dbReference type="PANTHER" id="PTHR43514:SF10">
    <property type="entry name" value="MOLYBDENUM IMPORT ATP-BINDING PROTEIN MODC 2"/>
    <property type="match status" value="1"/>
</dbReference>
<dbReference type="PROSITE" id="PS51866">
    <property type="entry name" value="MOP"/>
    <property type="match status" value="1"/>
</dbReference>
<evidence type="ECO:0000256" key="1">
    <source>
        <dbReference type="ARBA" id="ARBA00005417"/>
    </source>
</evidence>
<reference evidence="14" key="1">
    <citation type="submission" date="2006-09" db="EMBL/GenBank/DDBJ databases">
        <title>Complete sequence of Rhodopseudomonas palustris BisA53.</title>
        <authorList>
            <consortium name="US DOE Joint Genome Institute"/>
            <person name="Copeland A."/>
            <person name="Lucas S."/>
            <person name="Lapidus A."/>
            <person name="Barry K."/>
            <person name="Detter J.C."/>
            <person name="Glavina del Rio T."/>
            <person name="Hammon N."/>
            <person name="Israni S."/>
            <person name="Dalin E."/>
            <person name="Tice H."/>
            <person name="Pitluck S."/>
            <person name="Chain P."/>
            <person name="Malfatti S."/>
            <person name="Shin M."/>
            <person name="Vergez L."/>
            <person name="Schmutz J."/>
            <person name="Larimer F."/>
            <person name="Land M."/>
            <person name="Hauser L."/>
            <person name="Pelletier D.A."/>
            <person name="Kyrpides N."/>
            <person name="Kim E."/>
            <person name="Harwood C.S."/>
            <person name="Oda Y."/>
            <person name="Richardson P."/>
        </authorList>
    </citation>
    <scope>NUCLEOTIDE SEQUENCE [LARGE SCALE GENOMIC DNA]</scope>
    <source>
        <strain evidence="14">BisA53</strain>
    </source>
</reference>
<dbReference type="PROSITE" id="PS00211">
    <property type="entry name" value="ABC_TRANSPORTER_1"/>
    <property type="match status" value="1"/>
</dbReference>
<dbReference type="NCBIfam" id="TIGR02142">
    <property type="entry name" value="modC_ABC"/>
    <property type="match status" value="1"/>
</dbReference>
<evidence type="ECO:0000256" key="8">
    <source>
        <dbReference type="ARBA" id="ARBA00022967"/>
    </source>
</evidence>
<keyword evidence="3" id="KW-1003">Cell membrane</keyword>
<dbReference type="STRING" id="316055.RPE_0762"/>
<comment type="function">
    <text evidence="10">Involved in beta-(1--&gt;2)glucan export. Transmembrane domains (TMD) form a pore in the inner membrane and the ATP-binding domain (NBD) is responsible for energy generation.</text>
</comment>
<dbReference type="PROSITE" id="PS50893">
    <property type="entry name" value="ABC_TRANSPORTER_2"/>
    <property type="match status" value="1"/>
</dbReference>
<dbReference type="InterPro" id="IPR005116">
    <property type="entry name" value="Transp-assoc_OB_typ1"/>
</dbReference>
<dbReference type="OrthoDB" id="8134152at2"/>
<dbReference type="Gene3D" id="2.40.50.100">
    <property type="match status" value="1"/>
</dbReference>
<evidence type="ECO:0000259" key="12">
    <source>
        <dbReference type="PROSITE" id="PS50893"/>
    </source>
</evidence>
<evidence type="ECO:0000256" key="2">
    <source>
        <dbReference type="ARBA" id="ARBA00022448"/>
    </source>
</evidence>
<dbReference type="SMART" id="SM00382">
    <property type="entry name" value="AAA"/>
    <property type="match status" value="1"/>
</dbReference>
<evidence type="ECO:0000256" key="6">
    <source>
        <dbReference type="ARBA" id="ARBA00022741"/>
    </source>
</evidence>
<evidence type="ECO:0000256" key="9">
    <source>
        <dbReference type="ARBA" id="ARBA00023136"/>
    </source>
</evidence>
<evidence type="ECO:0000313" key="14">
    <source>
        <dbReference type="EMBL" id="ABJ04719.1"/>
    </source>
</evidence>
<protein>
    <submittedName>
        <fullName evidence="14">Molybdate ABC transporter, ATPase subunit</fullName>
    </submittedName>
</protein>